<gene>
    <name evidence="7" type="ORF">ENF30_00010</name>
</gene>
<dbReference type="GO" id="GO:0046872">
    <property type="term" value="F:metal ion binding"/>
    <property type="evidence" value="ECO:0007669"/>
    <property type="project" value="UniProtKB-KW"/>
</dbReference>
<sequence length="296" mass="33947">MKDIYDGLRVRIFIHNGRSLDKKGIESLRYIKTSLPKTKVGIIDNGISIIPFIDKLASMELDWIDISLDGMELDHDFQRRKKGAFKRALETLLELKEKEVAPKVNVLTCLTTINKGSITGLISFLNEKGFNNFFVSPVSVVQGYRPSETLKVSSEDFRLFIEELLKIMETLEDVEVHVDLFEAEYMHFVKGLNKSIWTAFQCEYDHLVWKEQIKQNELFINYFPLSLNGIRELIVNCDGNVLVPKSMAKGRIPEDEISGCLLSKSSSKIVKELPNSQSFAFYINELFMEKSSFRKG</sequence>
<dbReference type="InterPro" id="IPR007197">
    <property type="entry name" value="rSAM"/>
</dbReference>
<comment type="caution">
    <text evidence="7">The sequence shown here is derived from an EMBL/GenBank/DDBJ whole genome shotgun (WGS) entry which is preliminary data.</text>
</comment>
<dbReference type="InterPro" id="IPR013785">
    <property type="entry name" value="Aldolase_TIM"/>
</dbReference>
<keyword evidence="5" id="KW-0411">Iron-sulfur</keyword>
<dbReference type="GO" id="GO:0003824">
    <property type="term" value="F:catalytic activity"/>
    <property type="evidence" value="ECO:0007669"/>
    <property type="project" value="InterPro"/>
</dbReference>
<dbReference type="InterPro" id="IPR050377">
    <property type="entry name" value="Radical_SAM_PqqE_MftC-like"/>
</dbReference>
<dbReference type="PANTHER" id="PTHR11228:SF7">
    <property type="entry name" value="PQQA PEPTIDE CYCLASE"/>
    <property type="match status" value="1"/>
</dbReference>
<keyword evidence="4" id="KW-0408">Iron</keyword>
<reference evidence="7" key="1">
    <citation type="journal article" date="2020" name="mSystems">
        <title>Genome- and Community-Level Interaction Insights into Carbon Utilization and Element Cycling Functions of Hydrothermarchaeota in Hydrothermal Sediment.</title>
        <authorList>
            <person name="Zhou Z."/>
            <person name="Liu Y."/>
            <person name="Xu W."/>
            <person name="Pan J."/>
            <person name="Luo Z.H."/>
            <person name="Li M."/>
        </authorList>
    </citation>
    <scope>NUCLEOTIDE SEQUENCE [LARGE SCALE GENOMIC DNA]</scope>
    <source>
        <strain evidence="7">HyVt-113</strain>
    </source>
</reference>
<protein>
    <recommendedName>
        <fullName evidence="6">Radical SAM core domain-containing protein</fullName>
    </recommendedName>
</protein>
<dbReference type="AlphaFoldDB" id="A0A7V0NE24"/>
<evidence type="ECO:0000256" key="4">
    <source>
        <dbReference type="ARBA" id="ARBA00023004"/>
    </source>
</evidence>
<proteinExistence type="predicted"/>
<accession>A0A7V0NE24</accession>
<evidence type="ECO:0000256" key="3">
    <source>
        <dbReference type="ARBA" id="ARBA00022723"/>
    </source>
</evidence>
<dbReference type="Gene3D" id="3.20.20.70">
    <property type="entry name" value="Aldolase class I"/>
    <property type="match status" value="1"/>
</dbReference>
<organism evidence="7">
    <name type="scientific">Desulfofervidus auxilii</name>
    <dbReference type="NCBI Taxonomy" id="1621989"/>
    <lineage>
        <taxon>Bacteria</taxon>
        <taxon>Pseudomonadati</taxon>
        <taxon>Thermodesulfobacteriota</taxon>
        <taxon>Candidatus Desulfofervidia</taxon>
        <taxon>Candidatus Desulfofervidales</taxon>
        <taxon>Candidatus Desulfofervidaceae</taxon>
        <taxon>Candidatus Desulfofervidus</taxon>
    </lineage>
</organism>
<name>A0A7V0NE24_DESA2</name>
<dbReference type="PANTHER" id="PTHR11228">
    <property type="entry name" value="RADICAL SAM DOMAIN PROTEIN"/>
    <property type="match status" value="1"/>
</dbReference>
<dbReference type="Proteomes" id="UP000885706">
    <property type="component" value="Unassembled WGS sequence"/>
</dbReference>
<evidence type="ECO:0000256" key="2">
    <source>
        <dbReference type="ARBA" id="ARBA00022691"/>
    </source>
</evidence>
<evidence type="ECO:0000313" key="7">
    <source>
        <dbReference type="EMBL" id="HDD35165.1"/>
    </source>
</evidence>
<keyword evidence="3" id="KW-0479">Metal-binding</keyword>
<evidence type="ECO:0000256" key="5">
    <source>
        <dbReference type="ARBA" id="ARBA00023014"/>
    </source>
</evidence>
<feature type="domain" description="Radical SAM core" evidence="6">
    <location>
        <begin position="12"/>
        <end position="124"/>
    </location>
</feature>
<dbReference type="Pfam" id="PF04055">
    <property type="entry name" value="Radical_SAM"/>
    <property type="match status" value="1"/>
</dbReference>
<dbReference type="SUPFAM" id="SSF102114">
    <property type="entry name" value="Radical SAM enzymes"/>
    <property type="match status" value="1"/>
</dbReference>
<dbReference type="GO" id="GO:0051536">
    <property type="term" value="F:iron-sulfur cluster binding"/>
    <property type="evidence" value="ECO:0007669"/>
    <property type="project" value="UniProtKB-KW"/>
</dbReference>
<dbReference type="EMBL" id="DQWQ01000002">
    <property type="protein sequence ID" value="HDD35165.1"/>
    <property type="molecule type" value="Genomic_DNA"/>
</dbReference>
<evidence type="ECO:0000256" key="1">
    <source>
        <dbReference type="ARBA" id="ARBA00001966"/>
    </source>
</evidence>
<evidence type="ECO:0000259" key="6">
    <source>
        <dbReference type="Pfam" id="PF04055"/>
    </source>
</evidence>
<dbReference type="InterPro" id="IPR058240">
    <property type="entry name" value="rSAM_sf"/>
</dbReference>
<comment type="cofactor">
    <cofactor evidence="1">
        <name>[4Fe-4S] cluster</name>
        <dbReference type="ChEBI" id="CHEBI:49883"/>
    </cofactor>
</comment>
<keyword evidence="2" id="KW-0949">S-adenosyl-L-methionine</keyword>